<dbReference type="Pfam" id="PF16331">
    <property type="entry name" value="TolA_bind_tri"/>
    <property type="match status" value="1"/>
</dbReference>
<proteinExistence type="inferred from homology"/>
<keyword evidence="1" id="KW-0131">Cell cycle</keyword>
<reference evidence="5 6" key="1">
    <citation type="submission" date="2019-07" db="EMBL/GenBank/DDBJ databases">
        <title>Gilliamella genomes.</title>
        <authorList>
            <person name="Zheng H."/>
        </authorList>
    </citation>
    <scope>NUCLEOTIDE SEQUENCE [LARGE SCALE GENOMIC DNA]</scope>
    <source>
        <strain evidence="5 6">W8127</strain>
    </source>
</reference>
<dbReference type="RefSeq" id="WP_086327394.1">
    <property type="nucleotide sequence ID" value="NZ_CAMLAP010000013.1"/>
</dbReference>
<dbReference type="InterPro" id="IPR032519">
    <property type="entry name" value="YbgF_tri"/>
</dbReference>
<dbReference type="InterPro" id="IPR019734">
    <property type="entry name" value="TPR_rpt"/>
</dbReference>
<keyword evidence="1" id="KW-0175">Coiled coil</keyword>
<keyword evidence="1" id="KW-0732">Signal</keyword>
<dbReference type="Pfam" id="PF13174">
    <property type="entry name" value="TPR_6"/>
    <property type="match status" value="3"/>
</dbReference>
<dbReference type="Gene3D" id="1.25.40.10">
    <property type="entry name" value="Tetratricopeptide repeat domain"/>
    <property type="match status" value="1"/>
</dbReference>
<dbReference type="InterPro" id="IPR011990">
    <property type="entry name" value="TPR-like_helical_dom_sf"/>
</dbReference>
<dbReference type="Proteomes" id="UP000319483">
    <property type="component" value="Unassembled WGS sequence"/>
</dbReference>
<evidence type="ECO:0000256" key="1">
    <source>
        <dbReference type="HAMAP-Rule" id="MF_02066"/>
    </source>
</evidence>
<evidence type="ECO:0000256" key="2">
    <source>
        <dbReference type="PROSITE-ProRule" id="PRU00339"/>
    </source>
</evidence>
<dbReference type="InterPro" id="IPR034706">
    <property type="entry name" value="CpoB"/>
</dbReference>
<evidence type="ECO:0000313" key="6">
    <source>
        <dbReference type="Proteomes" id="UP000319483"/>
    </source>
</evidence>
<evidence type="ECO:0000259" key="4">
    <source>
        <dbReference type="Pfam" id="PF16331"/>
    </source>
</evidence>
<comment type="subcellular location">
    <subcellularLocation>
        <location evidence="1">Periplasm</location>
    </subcellularLocation>
</comment>
<accession>A0A556SQK8</accession>
<feature type="repeat" description="TPR" evidence="2">
    <location>
        <begin position="172"/>
        <end position="205"/>
    </location>
</feature>
<dbReference type="AlphaFoldDB" id="A0A556SQK8"/>
<dbReference type="PROSITE" id="PS50005">
    <property type="entry name" value="TPR"/>
    <property type="match status" value="1"/>
</dbReference>
<dbReference type="SUPFAM" id="SSF48452">
    <property type="entry name" value="TPR-like"/>
    <property type="match status" value="1"/>
</dbReference>
<keyword evidence="1" id="KW-0132">Cell division</keyword>
<dbReference type="NCBIfam" id="TIGR02795">
    <property type="entry name" value="tol_pal_ybgF"/>
    <property type="match status" value="1"/>
</dbReference>
<comment type="caution">
    <text evidence="5">The sequence shown here is derived from an EMBL/GenBank/DDBJ whole genome shotgun (WGS) entry which is preliminary data.</text>
</comment>
<keyword evidence="2" id="KW-0802">TPR repeat</keyword>
<dbReference type="GO" id="GO:0070206">
    <property type="term" value="P:protein trimerization"/>
    <property type="evidence" value="ECO:0007669"/>
    <property type="project" value="InterPro"/>
</dbReference>
<sequence>MRPFICQVHAEYNNMHKKALISFLFLLLNSYNCAARSSDLERTIQAQGQLLVESQQKISELQADVDTLRGQLEETQYQLNQTIERQKIILQQLMNGTGLSSNTNPSKEGISLPTSHAEDQPPSDLSSWTNSGNDKTDYDFIVQFINDDKQNADTIAAFQKFIKNYPKSTYLANANYWLGQLYYKEGKNDEASFYYATVVKNYPSSSKAADSLYKVGVILLDKGDKKNAKNVFQQVISKYAKDKKVVDLAKQKLASLK</sequence>
<dbReference type="GO" id="GO:0030288">
    <property type="term" value="C:outer membrane-bounded periplasmic space"/>
    <property type="evidence" value="ECO:0007669"/>
    <property type="project" value="UniProtKB-UniRule"/>
</dbReference>
<feature type="coiled-coil region" evidence="1">
    <location>
        <begin position="51"/>
        <end position="85"/>
    </location>
</feature>
<gene>
    <name evidence="5" type="primary">ybgF</name>
    <name evidence="1" type="synonym">cpoB</name>
    <name evidence="5" type="ORF">FPQ15_05125</name>
</gene>
<organism evidence="5 6">
    <name type="scientific">Gilliamella apicola</name>
    <dbReference type="NCBI Taxonomy" id="1196095"/>
    <lineage>
        <taxon>Bacteria</taxon>
        <taxon>Pseudomonadati</taxon>
        <taxon>Pseudomonadota</taxon>
        <taxon>Gammaproteobacteria</taxon>
        <taxon>Orbales</taxon>
        <taxon>Orbaceae</taxon>
        <taxon>Gilliamella</taxon>
    </lineage>
</organism>
<dbReference type="Gene3D" id="1.20.5.110">
    <property type="match status" value="1"/>
</dbReference>
<feature type="domain" description="YbgF trimerisation" evidence="4">
    <location>
        <begin position="35"/>
        <end position="94"/>
    </location>
</feature>
<feature type="region of interest" description="Disordered" evidence="3">
    <location>
        <begin position="99"/>
        <end position="131"/>
    </location>
</feature>
<evidence type="ECO:0000313" key="5">
    <source>
        <dbReference type="EMBL" id="TSK03398.1"/>
    </source>
</evidence>
<comment type="function">
    <text evidence="1">Mediates coordination of peptidoglycan synthesis and outer membrane constriction during cell division.</text>
</comment>
<dbReference type="EMBL" id="VMHM01000006">
    <property type="protein sequence ID" value="TSK03398.1"/>
    <property type="molecule type" value="Genomic_DNA"/>
</dbReference>
<protein>
    <recommendedName>
        <fullName evidence="1">Cell division coordinator CpoB</fullName>
    </recommendedName>
</protein>
<evidence type="ECO:0000256" key="3">
    <source>
        <dbReference type="SAM" id="MobiDB-lite"/>
    </source>
</evidence>
<dbReference type="GO" id="GO:0043093">
    <property type="term" value="P:FtsZ-dependent cytokinesis"/>
    <property type="evidence" value="ECO:0007669"/>
    <property type="project" value="UniProtKB-UniRule"/>
</dbReference>
<dbReference type="SMART" id="SM00028">
    <property type="entry name" value="TPR"/>
    <property type="match status" value="2"/>
</dbReference>
<dbReference type="HAMAP" id="MF_02066">
    <property type="entry name" value="CpoB"/>
    <property type="match status" value="1"/>
</dbReference>
<dbReference type="InterPro" id="IPR014162">
    <property type="entry name" value="CpoB_C"/>
</dbReference>
<comment type="similarity">
    <text evidence="1">Belongs to the CpoB family.</text>
</comment>
<name>A0A556SQK8_9GAMM</name>
<keyword evidence="1" id="KW-0574">Periplasm</keyword>